<gene>
    <name evidence="2" type="ORF">HNR13_000480</name>
</gene>
<dbReference type="GO" id="GO:0006950">
    <property type="term" value="P:response to stress"/>
    <property type="evidence" value="ECO:0007669"/>
    <property type="project" value="TreeGrafter"/>
</dbReference>
<name>A0A853CQI9_9MICO</name>
<protein>
    <submittedName>
        <fullName evidence="2">DNA-binding MarR family transcriptional regulator</fullName>
    </submittedName>
</protein>
<dbReference type="PANTHER" id="PTHR33164">
    <property type="entry name" value="TRANSCRIPTIONAL REGULATOR, MARR FAMILY"/>
    <property type="match status" value="1"/>
</dbReference>
<dbReference type="AlphaFoldDB" id="A0A853CQI9"/>
<proteinExistence type="predicted"/>
<dbReference type="PANTHER" id="PTHR33164:SF99">
    <property type="entry name" value="MARR FAMILY REGULATORY PROTEIN"/>
    <property type="match status" value="1"/>
</dbReference>
<dbReference type="RefSeq" id="WP_179604267.1">
    <property type="nucleotide sequence ID" value="NZ_BAABEH010000001.1"/>
</dbReference>
<dbReference type="GO" id="GO:0003677">
    <property type="term" value="F:DNA binding"/>
    <property type="evidence" value="ECO:0007669"/>
    <property type="project" value="UniProtKB-KW"/>
</dbReference>
<dbReference type="EMBL" id="JACCFL010000001">
    <property type="protein sequence ID" value="NYJ22193.1"/>
    <property type="molecule type" value="Genomic_DNA"/>
</dbReference>
<comment type="caution">
    <text evidence="2">The sequence shown here is derived from an EMBL/GenBank/DDBJ whole genome shotgun (WGS) entry which is preliminary data.</text>
</comment>
<organism evidence="2 3">
    <name type="scientific">Leifsonia shinshuensis</name>
    <dbReference type="NCBI Taxonomy" id="150026"/>
    <lineage>
        <taxon>Bacteria</taxon>
        <taxon>Bacillati</taxon>
        <taxon>Actinomycetota</taxon>
        <taxon>Actinomycetes</taxon>
        <taxon>Micrococcales</taxon>
        <taxon>Microbacteriaceae</taxon>
        <taxon>Leifsonia</taxon>
    </lineage>
</organism>
<evidence type="ECO:0000313" key="3">
    <source>
        <dbReference type="Proteomes" id="UP000578352"/>
    </source>
</evidence>
<dbReference type="SUPFAM" id="SSF46785">
    <property type="entry name" value="Winged helix' DNA-binding domain"/>
    <property type="match status" value="1"/>
</dbReference>
<dbReference type="SMART" id="SM00347">
    <property type="entry name" value="HTH_MARR"/>
    <property type="match status" value="1"/>
</dbReference>
<dbReference type="InterPro" id="IPR000835">
    <property type="entry name" value="HTH_MarR-typ"/>
</dbReference>
<dbReference type="Pfam" id="PF01047">
    <property type="entry name" value="MarR"/>
    <property type="match status" value="1"/>
</dbReference>
<dbReference type="GO" id="GO:0003700">
    <property type="term" value="F:DNA-binding transcription factor activity"/>
    <property type="evidence" value="ECO:0007669"/>
    <property type="project" value="InterPro"/>
</dbReference>
<evidence type="ECO:0000313" key="2">
    <source>
        <dbReference type="EMBL" id="NYJ22193.1"/>
    </source>
</evidence>
<dbReference type="PROSITE" id="PS50995">
    <property type="entry name" value="HTH_MARR_2"/>
    <property type="match status" value="1"/>
</dbReference>
<feature type="domain" description="HTH marR-type" evidence="1">
    <location>
        <begin position="1"/>
        <end position="147"/>
    </location>
</feature>
<dbReference type="InterPro" id="IPR036388">
    <property type="entry name" value="WH-like_DNA-bd_sf"/>
</dbReference>
<reference evidence="2 3" key="1">
    <citation type="submission" date="2020-07" db="EMBL/GenBank/DDBJ databases">
        <title>Sequencing the genomes of 1000 actinobacteria strains.</title>
        <authorList>
            <person name="Klenk H.-P."/>
        </authorList>
    </citation>
    <scope>NUCLEOTIDE SEQUENCE [LARGE SCALE GENOMIC DNA]</scope>
    <source>
        <strain evidence="2 3">DSM 15165</strain>
    </source>
</reference>
<dbReference type="Proteomes" id="UP000578352">
    <property type="component" value="Unassembled WGS sequence"/>
</dbReference>
<keyword evidence="2" id="KW-0238">DNA-binding</keyword>
<sequence>MRTNEELAGRERDAWLGLVALTQLLPPVLDGQLARDAAATHYEYFVLSRLAEEPNRRMRLSALATATNASVSRLSHVITRMEARDLVKRMPCEEDGRATNAVLTDAGAAMVADAAPGHLETVRDRILGALRPEQVEQLADISAALVGAIDPARRPSDACAAIVEAAEGARASA</sequence>
<evidence type="ECO:0000259" key="1">
    <source>
        <dbReference type="PROSITE" id="PS50995"/>
    </source>
</evidence>
<dbReference type="Gene3D" id="1.10.10.10">
    <property type="entry name" value="Winged helix-like DNA-binding domain superfamily/Winged helix DNA-binding domain"/>
    <property type="match status" value="1"/>
</dbReference>
<dbReference type="InterPro" id="IPR036390">
    <property type="entry name" value="WH_DNA-bd_sf"/>
</dbReference>
<dbReference type="InterPro" id="IPR039422">
    <property type="entry name" value="MarR/SlyA-like"/>
</dbReference>
<accession>A0A853CQI9</accession>